<accession>A0ACB6Z7R7</accession>
<evidence type="ECO:0000313" key="1">
    <source>
        <dbReference type="EMBL" id="KAF9645196.1"/>
    </source>
</evidence>
<reference evidence="1" key="2">
    <citation type="journal article" date="2020" name="Nat. Commun.">
        <title>Large-scale genome sequencing of mycorrhizal fungi provides insights into the early evolution of symbiotic traits.</title>
        <authorList>
            <person name="Miyauchi S."/>
            <person name="Kiss E."/>
            <person name="Kuo A."/>
            <person name="Drula E."/>
            <person name="Kohler A."/>
            <person name="Sanchez-Garcia M."/>
            <person name="Morin E."/>
            <person name="Andreopoulos B."/>
            <person name="Barry K.W."/>
            <person name="Bonito G."/>
            <person name="Buee M."/>
            <person name="Carver A."/>
            <person name="Chen C."/>
            <person name="Cichocki N."/>
            <person name="Clum A."/>
            <person name="Culley D."/>
            <person name="Crous P.W."/>
            <person name="Fauchery L."/>
            <person name="Girlanda M."/>
            <person name="Hayes R.D."/>
            <person name="Keri Z."/>
            <person name="LaButti K."/>
            <person name="Lipzen A."/>
            <person name="Lombard V."/>
            <person name="Magnuson J."/>
            <person name="Maillard F."/>
            <person name="Murat C."/>
            <person name="Nolan M."/>
            <person name="Ohm R.A."/>
            <person name="Pangilinan J."/>
            <person name="Pereira M.F."/>
            <person name="Perotto S."/>
            <person name="Peter M."/>
            <person name="Pfister S."/>
            <person name="Riley R."/>
            <person name="Sitrit Y."/>
            <person name="Stielow J.B."/>
            <person name="Szollosi G."/>
            <person name="Zifcakova L."/>
            <person name="Stursova M."/>
            <person name="Spatafora J.W."/>
            <person name="Tedersoo L."/>
            <person name="Vaario L.M."/>
            <person name="Yamada A."/>
            <person name="Yan M."/>
            <person name="Wang P."/>
            <person name="Xu J."/>
            <person name="Bruns T."/>
            <person name="Baldrian P."/>
            <person name="Vilgalys R."/>
            <person name="Dunand C."/>
            <person name="Henrissat B."/>
            <person name="Grigoriev I.V."/>
            <person name="Hibbett D."/>
            <person name="Nagy L.G."/>
            <person name="Martin F.M."/>
        </authorList>
    </citation>
    <scope>NUCLEOTIDE SEQUENCE</scope>
    <source>
        <strain evidence="1">P2</strain>
    </source>
</reference>
<gene>
    <name evidence="1" type="ORF">BDM02DRAFT_684340</name>
</gene>
<evidence type="ECO:0000313" key="2">
    <source>
        <dbReference type="Proteomes" id="UP000886501"/>
    </source>
</evidence>
<sequence>MMNLPPELLDEIIGRLPPEDKRSLRNCSLVAKSWIHPSRRRLFETLDVLREKNLRLWMKNIPLQNAELFHHVHSLSCRIDASPHGWSDDCGRFLYNDFPLFPQLRNLVLRSGRLKSITRFRFRVPLTFRHTLEYLSLHRCRATISTLVTLINYFPNLVHLNLDHLNLDDIYHEVDNQPAPPLSRPLRKLSITELDTSDDLGILDQLLGLRLQCEEVILMIDAHAAPSLTQRVIDGVEVSVKYLKLRPPSNSECNDLETYRGCY</sequence>
<name>A0ACB6Z7R7_THEGA</name>
<keyword evidence="2" id="KW-1185">Reference proteome</keyword>
<reference evidence="1" key="1">
    <citation type="submission" date="2019-10" db="EMBL/GenBank/DDBJ databases">
        <authorList>
            <consortium name="DOE Joint Genome Institute"/>
            <person name="Kuo A."/>
            <person name="Miyauchi S."/>
            <person name="Kiss E."/>
            <person name="Drula E."/>
            <person name="Kohler A."/>
            <person name="Sanchez-Garcia M."/>
            <person name="Andreopoulos B."/>
            <person name="Barry K.W."/>
            <person name="Bonito G."/>
            <person name="Buee M."/>
            <person name="Carver A."/>
            <person name="Chen C."/>
            <person name="Cichocki N."/>
            <person name="Clum A."/>
            <person name="Culley D."/>
            <person name="Crous P.W."/>
            <person name="Fauchery L."/>
            <person name="Girlanda M."/>
            <person name="Hayes R."/>
            <person name="Keri Z."/>
            <person name="Labutti K."/>
            <person name="Lipzen A."/>
            <person name="Lombard V."/>
            <person name="Magnuson J."/>
            <person name="Maillard F."/>
            <person name="Morin E."/>
            <person name="Murat C."/>
            <person name="Nolan M."/>
            <person name="Ohm R."/>
            <person name="Pangilinan J."/>
            <person name="Pereira M."/>
            <person name="Perotto S."/>
            <person name="Peter M."/>
            <person name="Riley R."/>
            <person name="Sitrit Y."/>
            <person name="Stielow B."/>
            <person name="Szollosi G."/>
            <person name="Zifcakova L."/>
            <person name="Stursova M."/>
            <person name="Spatafora J.W."/>
            <person name="Tedersoo L."/>
            <person name="Vaario L.-M."/>
            <person name="Yamada A."/>
            <person name="Yan M."/>
            <person name="Wang P."/>
            <person name="Xu J."/>
            <person name="Bruns T."/>
            <person name="Baldrian P."/>
            <person name="Vilgalys R."/>
            <person name="Henrissat B."/>
            <person name="Grigoriev I.V."/>
            <person name="Hibbett D."/>
            <person name="Nagy L.G."/>
            <person name="Martin F.M."/>
        </authorList>
    </citation>
    <scope>NUCLEOTIDE SEQUENCE</scope>
    <source>
        <strain evidence="1">P2</strain>
    </source>
</reference>
<dbReference type="EMBL" id="MU118100">
    <property type="protein sequence ID" value="KAF9645196.1"/>
    <property type="molecule type" value="Genomic_DNA"/>
</dbReference>
<comment type="caution">
    <text evidence="1">The sequence shown here is derived from an EMBL/GenBank/DDBJ whole genome shotgun (WGS) entry which is preliminary data.</text>
</comment>
<protein>
    <submittedName>
        <fullName evidence="1">Uncharacterized protein</fullName>
    </submittedName>
</protein>
<proteinExistence type="predicted"/>
<organism evidence="1 2">
    <name type="scientific">Thelephora ganbajun</name>
    <name type="common">Ganba fungus</name>
    <dbReference type="NCBI Taxonomy" id="370292"/>
    <lineage>
        <taxon>Eukaryota</taxon>
        <taxon>Fungi</taxon>
        <taxon>Dikarya</taxon>
        <taxon>Basidiomycota</taxon>
        <taxon>Agaricomycotina</taxon>
        <taxon>Agaricomycetes</taxon>
        <taxon>Thelephorales</taxon>
        <taxon>Thelephoraceae</taxon>
        <taxon>Thelephora</taxon>
    </lineage>
</organism>
<dbReference type="Proteomes" id="UP000886501">
    <property type="component" value="Unassembled WGS sequence"/>
</dbReference>